<evidence type="ECO:0000256" key="11">
    <source>
        <dbReference type="PIRSR" id="PIRSR627057-1"/>
    </source>
</evidence>
<dbReference type="Proteomes" id="UP000008841">
    <property type="component" value="Chromosome"/>
</dbReference>
<dbReference type="GO" id="GO:0071586">
    <property type="term" value="P:CAAX-box protein processing"/>
    <property type="evidence" value="ECO:0007669"/>
    <property type="project" value="InterPro"/>
</dbReference>
<evidence type="ECO:0000256" key="6">
    <source>
        <dbReference type="ARBA" id="ARBA00022824"/>
    </source>
</evidence>
<evidence type="ECO:0000256" key="8">
    <source>
        <dbReference type="ARBA" id="ARBA00022989"/>
    </source>
</evidence>
<feature type="transmembrane region" description="Helical" evidence="14">
    <location>
        <begin position="67"/>
        <end position="88"/>
    </location>
</feature>
<keyword evidence="8 14" id="KW-1133">Transmembrane helix</keyword>
<keyword evidence="4 12" id="KW-0479">Metal-binding</keyword>
<feature type="transmembrane region" description="Helical" evidence="14">
    <location>
        <begin position="153"/>
        <end position="175"/>
    </location>
</feature>
<evidence type="ECO:0000259" key="16">
    <source>
        <dbReference type="Pfam" id="PF16491"/>
    </source>
</evidence>
<feature type="domain" description="Peptidase M48" evidence="15">
    <location>
        <begin position="215"/>
        <end position="418"/>
    </location>
</feature>
<feature type="transmembrane region" description="Helical" evidence="14">
    <location>
        <begin position="12"/>
        <end position="31"/>
    </location>
</feature>
<dbReference type="InterPro" id="IPR032456">
    <property type="entry name" value="Peptidase_M48_N"/>
</dbReference>
<keyword evidence="9 13" id="KW-0482">Metalloprotease</keyword>
<feature type="transmembrane region" description="Helical" evidence="14">
    <location>
        <begin position="181"/>
        <end position="200"/>
    </location>
</feature>
<dbReference type="EMBL" id="CP001097">
    <property type="protein sequence ID" value="ACD90757.1"/>
    <property type="molecule type" value="Genomic_DNA"/>
</dbReference>
<dbReference type="GO" id="GO:0046872">
    <property type="term" value="F:metal ion binding"/>
    <property type="evidence" value="ECO:0007669"/>
    <property type="project" value="UniProtKB-KW"/>
</dbReference>
<feature type="active site" description="Proton donor" evidence="11">
    <location>
        <position position="365"/>
    </location>
</feature>
<gene>
    <name evidence="17" type="ordered locus">Clim_1716</name>
</gene>
<dbReference type="GO" id="GO:0004222">
    <property type="term" value="F:metalloendopeptidase activity"/>
    <property type="evidence" value="ECO:0007669"/>
    <property type="project" value="InterPro"/>
</dbReference>
<evidence type="ECO:0000256" key="12">
    <source>
        <dbReference type="PIRSR" id="PIRSR627057-2"/>
    </source>
</evidence>
<feature type="domain" description="CAAX prenyl protease 1 N-terminal" evidence="16">
    <location>
        <begin position="35"/>
        <end position="210"/>
    </location>
</feature>
<feature type="active site" evidence="11">
    <location>
        <position position="284"/>
    </location>
</feature>
<evidence type="ECO:0000256" key="4">
    <source>
        <dbReference type="ARBA" id="ARBA00022723"/>
    </source>
</evidence>
<keyword evidence="6" id="KW-0256">Endoplasmic reticulum</keyword>
<comment type="cofactor">
    <cofactor evidence="12 13">
        <name>Zn(2+)</name>
        <dbReference type="ChEBI" id="CHEBI:29105"/>
    </cofactor>
    <text evidence="12 13">Binds 1 zinc ion per subunit.</text>
</comment>
<dbReference type="HOGENOM" id="CLU_025947_1_0_10"/>
<dbReference type="eggNOG" id="COG0501">
    <property type="taxonomic scope" value="Bacteria"/>
</dbReference>
<dbReference type="STRING" id="290315.Clim_1716"/>
<dbReference type="CDD" id="cd07343">
    <property type="entry name" value="M48A_Zmpste24p_like"/>
    <property type="match status" value="1"/>
</dbReference>
<reference evidence="17 18" key="1">
    <citation type="submission" date="2008-05" db="EMBL/GenBank/DDBJ databases">
        <title>Complete sequence of Chlorobium limicola DSM 245.</title>
        <authorList>
            <consortium name="US DOE Joint Genome Institute"/>
            <person name="Lucas S."/>
            <person name="Copeland A."/>
            <person name="Lapidus A."/>
            <person name="Glavina del Rio T."/>
            <person name="Dalin E."/>
            <person name="Tice H."/>
            <person name="Bruce D."/>
            <person name="Goodwin L."/>
            <person name="Pitluck S."/>
            <person name="Schmutz J."/>
            <person name="Larimer F."/>
            <person name="Land M."/>
            <person name="Hauser L."/>
            <person name="Kyrpides N."/>
            <person name="Ovchinnikova G."/>
            <person name="Zhao F."/>
            <person name="Li T."/>
            <person name="Liu Z."/>
            <person name="Overmann J."/>
            <person name="Bryant D.A."/>
            <person name="Richardson P."/>
        </authorList>
    </citation>
    <scope>NUCLEOTIDE SEQUENCE [LARGE SCALE GENOMIC DNA]</scope>
    <source>
        <strain evidence="18">DSM 245 / NBRC 103803 / 6330</strain>
    </source>
</reference>
<dbReference type="Gene3D" id="3.30.2010.10">
    <property type="entry name" value="Metalloproteases ('zincins'), catalytic domain"/>
    <property type="match status" value="1"/>
</dbReference>
<evidence type="ECO:0000313" key="17">
    <source>
        <dbReference type="EMBL" id="ACD90757.1"/>
    </source>
</evidence>
<dbReference type="PANTHER" id="PTHR10120">
    <property type="entry name" value="CAAX PRENYL PROTEASE 1"/>
    <property type="match status" value="1"/>
</dbReference>
<evidence type="ECO:0000256" key="10">
    <source>
        <dbReference type="ARBA" id="ARBA00023136"/>
    </source>
</evidence>
<feature type="transmembrane region" description="Helical" evidence="14">
    <location>
        <begin position="108"/>
        <end position="132"/>
    </location>
</feature>
<dbReference type="Pfam" id="PF16491">
    <property type="entry name" value="Peptidase_M48_N"/>
    <property type="match status" value="1"/>
</dbReference>
<comment type="subcellular location">
    <subcellularLocation>
        <location evidence="1">Endoplasmic reticulum membrane</location>
        <topology evidence="1">Multi-pass membrane protein</topology>
    </subcellularLocation>
</comment>
<dbReference type="KEGG" id="cli:Clim_1716"/>
<dbReference type="Pfam" id="PF01435">
    <property type="entry name" value="Peptidase_M48"/>
    <property type="match status" value="1"/>
</dbReference>
<name>B3EEE7_CHLL2</name>
<feature type="transmembrane region" description="Helical" evidence="14">
    <location>
        <begin position="331"/>
        <end position="353"/>
    </location>
</feature>
<feature type="binding site" evidence="12">
    <location>
        <position position="361"/>
    </location>
    <ligand>
        <name>Zn(2+)</name>
        <dbReference type="ChEBI" id="CHEBI:29105"/>
        <note>catalytic</note>
    </ligand>
</feature>
<dbReference type="AlphaFoldDB" id="B3EEE7"/>
<keyword evidence="2 13" id="KW-0645">Protease</keyword>
<feature type="transmembrane region" description="Helical" evidence="14">
    <location>
        <begin position="293"/>
        <end position="311"/>
    </location>
</feature>
<proteinExistence type="inferred from homology"/>
<dbReference type="InterPro" id="IPR027057">
    <property type="entry name" value="CAXX_Prtase_1"/>
</dbReference>
<dbReference type="InterPro" id="IPR001915">
    <property type="entry name" value="Peptidase_M48"/>
</dbReference>
<evidence type="ECO:0000259" key="15">
    <source>
        <dbReference type="Pfam" id="PF01435"/>
    </source>
</evidence>
<keyword evidence="5 13" id="KW-0378">Hydrolase</keyword>
<dbReference type="EC" id="3.4.24.84" evidence="17"/>
<keyword evidence="10 14" id="KW-0472">Membrane</keyword>
<comment type="similarity">
    <text evidence="13">Belongs to the peptidase M48 family.</text>
</comment>
<keyword evidence="3 14" id="KW-0812">Transmembrane</keyword>
<evidence type="ECO:0000256" key="14">
    <source>
        <dbReference type="SAM" id="Phobius"/>
    </source>
</evidence>
<feature type="binding site" evidence="12">
    <location>
        <position position="287"/>
    </location>
    <ligand>
        <name>Zn(2+)</name>
        <dbReference type="ChEBI" id="CHEBI:29105"/>
        <note>catalytic</note>
    </ligand>
</feature>
<evidence type="ECO:0000256" key="1">
    <source>
        <dbReference type="ARBA" id="ARBA00004477"/>
    </source>
</evidence>
<evidence type="ECO:0000256" key="5">
    <source>
        <dbReference type="ARBA" id="ARBA00022801"/>
    </source>
</evidence>
<evidence type="ECO:0000256" key="2">
    <source>
        <dbReference type="ARBA" id="ARBA00022670"/>
    </source>
</evidence>
<evidence type="ECO:0000256" key="3">
    <source>
        <dbReference type="ARBA" id="ARBA00022692"/>
    </source>
</evidence>
<protein>
    <submittedName>
        <fullName evidence="17">Ste24 endopeptidase</fullName>
        <ecNumber evidence="17">3.4.24.84</ecNumber>
    </submittedName>
</protein>
<accession>B3EEE7</accession>
<evidence type="ECO:0000313" key="18">
    <source>
        <dbReference type="Proteomes" id="UP000008841"/>
    </source>
</evidence>
<evidence type="ECO:0000256" key="7">
    <source>
        <dbReference type="ARBA" id="ARBA00022833"/>
    </source>
</evidence>
<sequence>MNEIFESVAMNVFGVVILLTLFVTFFMKVAADILNLRASTGDLPIEFQGVYEPGAYRKSQEYLKTTTWFSLVTSLFDLLLLLVFWFSGSFDLLDRFFRGFGLGEVPTGLLYIGSLLFLQVIAGLPFTLYRTFVIEERFGFNKMSPVVFVGDMLKSFLLAVLLGAPALALLLWFFGYAETSAWLWAWGAFMLISLVLQYVAPTWIMPLFNRFEPLGEGELKTAILQYAKTTGFPLAGIFVIDGSKRSSKANAFFTGFGHRKRIALFDTLIANHTVDELVAVLAHETGHFKKRHVLINMMLSMINLGIIFFLLSMLMQNRMLFDVFFMTDVSVYGSMVFFMLLYSPAEFLLSIFLQMLSRKHEYEADAYAVSTYSNGVALADALKKLSCSNLSNLTPHPFYVFLNYSHPPVCDRIRRIRQLSGNGISSPN</sequence>
<evidence type="ECO:0000256" key="9">
    <source>
        <dbReference type="ARBA" id="ARBA00023049"/>
    </source>
</evidence>
<keyword evidence="7 12" id="KW-0862">Zinc</keyword>
<organism evidence="17 18">
    <name type="scientific">Chlorobium limicola (strain DSM 245 / NBRC 103803 / 6330)</name>
    <dbReference type="NCBI Taxonomy" id="290315"/>
    <lineage>
        <taxon>Bacteria</taxon>
        <taxon>Pseudomonadati</taxon>
        <taxon>Chlorobiota</taxon>
        <taxon>Chlorobiia</taxon>
        <taxon>Chlorobiales</taxon>
        <taxon>Chlorobiaceae</taxon>
        <taxon>Chlorobium/Pelodictyon group</taxon>
        <taxon>Chlorobium</taxon>
    </lineage>
</organism>
<dbReference type="FunFam" id="3.30.2010.10:FF:000002">
    <property type="entry name" value="CAAX prenyl protease"/>
    <property type="match status" value="1"/>
</dbReference>
<feature type="binding site" evidence="12">
    <location>
        <position position="283"/>
    </location>
    <ligand>
        <name>Zn(2+)</name>
        <dbReference type="ChEBI" id="CHEBI:29105"/>
        <note>catalytic</note>
    </ligand>
</feature>
<evidence type="ECO:0000256" key="13">
    <source>
        <dbReference type="RuleBase" id="RU003983"/>
    </source>
</evidence>